<feature type="domain" description="Class II aldolase/adducin N-terminal" evidence="3">
    <location>
        <begin position="9"/>
        <end position="191"/>
    </location>
</feature>
<sequence>MQDIAQAKSNIMKAAESLFKANVMFRSEHANLSAKVADDHIVLTKGGSIAQLTTDSFAVVRLDGTVVDGEIDPVTAEIVEMHTAIYRARPSVGAVFHNHAPHVTAFAVAQQPIPLVYEPLLRFGITEPVPVVPWAPRGSEASVQGIVDIVREHPGLPAVMLANHGLIAFSANPQQTAQVIITLNEAAELTLLASQLGGAQPLAEQAVEQVRSRMKQFASADSLR</sequence>
<dbReference type="Proteomes" id="UP001527882">
    <property type="component" value="Unassembled WGS sequence"/>
</dbReference>
<keyword evidence="2" id="KW-0456">Lyase</keyword>
<evidence type="ECO:0000313" key="4">
    <source>
        <dbReference type="EMBL" id="MCZ8516608.1"/>
    </source>
</evidence>
<name>A0ABT4QI89_9BACL</name>
<proteinExistence type="predicted"/>
<evidence type="ECO:0000313" key="5">
    <source>
        <dbReference type="Proteomes" id="UP001527882"/>
    </source>
</evidence>
<evidence type="ECO:0000256" key="2">
    <source>
        <dbReference type="ARBA" id="ARBA00023239"/>
    </source>
</evidence>
<dbReference type="Pfam" id="PF00596">
    <property type="entry name" value="Aldolase_II"/>
    <property type="match status" value="1"/>
</dbReference>
<evidence type="ECO:0000256" key="1">
    <source>
        <dbReference type="ARBA" id="ARBA00022723"/>
    </source>
</evidence>
<dbReference type="PANTHER" id="PTHR22789:SF0">
    <property type="entry name" value="3-OXO-TETRONATE 4-PHOSPHATE DECARBOXYLASE-RELATED"/>
    <property type="match status" value="1"/>
</dbReference>
<dbReference type="InterPro" id="IPR050197">
    <property type="entry name" value="Aldolase_class_II_sugar_metab"/>
</dbReference>
<evidence type="ECO:0000259" key="3">
    <source>
        <dbReference type="SMART" id="SM01007"/>
    </source>
</evidence>
<protein>
    <submittedName>
        <fullName evidence="4">Class II aldolase/adducin family protein</fullName>
    </submittedName>
</protein>
<dbReference type="EMBL" id="JAQAGZ010000025">
    <property type="protein sequence ID" value="MCZ8516608.1"/>
    <property type="molecule type" value="Genomic_DNA"/>
</dbReference>
<dbReference type="InterPro" id="IPR001303">
    <property type="entry name" value="Aldolase_II/adducin_N"/>
</dbReference>
<dbReference type="Gene3D" id="3.40.225.10">
    <property type="entry name" value="Class II aldolase/adducin N-terminal domain"/>
    <property type="match status" value="1"/>
</dbReference>
<dbReference type="RefSeq" id="WP_269885142.1">
    <property type="nucleotide sequence ID" value="NZ_JAQAGZ010000025.1"/>
</dbReference>
<dbReference type="InterPro" id="IPR036409">
    <property type="entry name" value="Aldolase_II/adducin_N_sf"/>
</dbReference>
<accession>A0ABT4QI89</accession>
<organism evidence="4 5">
    <name type="scientific">Paenibacillus gyeongsangnamensis</name>
    <dbReference type="NCBI Taxonomy" id="3388067"/>
    <lineage>
        <taxon>Bacteria</taxon>
        <taxon>Bacillati</taxon>
        <taxon>Bacillota</taxon>
        <taxon>Bacilli</taxon>
        <taxon>Bacillales</taxon>
        <taxon>Paenibacillaceae</taxon>
        <taxon>Paenibacillus</taxon>
    </lineage>
</organism>
<gene>
    <name evidence="4" type="ORF">O9H85_30325</name>
</gene>
<dbReference type="PANTHER" id="PTHR22789">
    <property type="entry name" value="FUCULOSE PHOSPHATE ALDOLASE"/>
    <property type="match status" value="1"/>
</dbReference>
<comment type="caution">
    <text evidence="4">The sequence shown here is derived from an EMBL/GenBank/DDBJ whole genome shotgun (WGS) entry which is preliminary data.</text>
</comment>
<dbReference type="SUPFAM" id="SSF53639">
    <property type="entry name" value="AraD/HMP-PK domain-like"/>
    <property type="match status" value="1"/>
</dbReference>
<reference evidence="4 5" key="1">
    <citation type="submission" date="2022-12" db="EMBL/GenBank/DDBJ databases">
        <title>Draft genome sequence of Paenibacillus sp. dW9.</title>
        <authorList>
            <person name="Choi E.-W."/>
            <person name="Kim D.-U."/>
        </authorList>
    </citation>
    <scope>NUCLEOTIDE SEQUENCE [LARGE SCALE GENOMIC DNA]</scope>
    <source>
        <strain evidence="5">dW9</strain>
    </source>
</reference>
<dbReference type="SMART" id="SM01007">
    <property type="entry name" value="Aldolase_II"/>
    <property type="match status" value="1"/>
</dbReference>
<keyword evidence="1" id="KW-0479">Metal-binding</keyword>
<keyword evidence="5" id="KW-1185">Reference proteome</keyword>